<reference evidence="1 2" key="1">
    <citation type="journal article" date="2013" name="Genome Announc.">
        <title>Complete Genome Sequence of the Carbazole Degrader Pseudomonas resinovorans Strain CA10 (NBRC 106553).</title>
        <authorList>
            <person name="Shintani M."/>
            <person name="Hosoyama A."/>
            <person name="Ohji S."/>
            <person name="Tsuchikane K."/>
            <person name="Takarada H."/>
            <person name="Yamazoe A."/>
            <person name="Fujita N."/>
            <person name="Nojiri H."/>
        </authorList>
    </citation>
    <scope>NUCLEOTIDE SEQUENCE [LARGE SCALE GENOMIC DNA]</scope>
    <source>
        <strain evidence="1 2">NBRC 106553</strain>
    </source>
</reference>
<keyword evidence="2" id="KW-1185">Reference proteome</keyword>
<dbReference type="eggNOG" id="ENOG502ZY41">
    <property type="taxonomic scope" value="Bacteria"/>
</dbReference>
<evidence type="ECO:0000313" key="1">
    <source>
        <dbReference type="EMBL" id="BAN45894.1"/>
    </source>
</evidence>
<dbReference type="PROSITE" id="PS51257">
    <property type="entry name" value="PROKAR_LIPOPROTEIN"/>
    <property type="match status" value="1"/>
</dbReference>
<organism evidence="1 2">
    <name type="scientific">Metapseudomonas resinovorans NBRC 106553</name>
    <dbReference type="NCBI Taxonomy" id="1245471"/>
    <lineage>
        <taxon>Bacteria</taxon>
        <taxon>Pseudomonadati</taxon>
        <taxon>Pseudomonadota</taxon>
        <taxon>Gammaproteobacteria</taxon>
        <taxon>Pseudomonadales</taxon>
        <taxon>Pseudomonadaceae</taxon>
        <taxon>Metapseudomonas</taxon>
    </lineage>
</organism>
<accession>S6B9Z8</accession>
<dbReference type="RefSeq" id="WP_016490106.1">
    <property type="nucleotide sequence ID" value="NC_021499.1"/>
</dbReference>
<evidence type="ECO:0000313" key="2">
    <source>
        <dbReference type="Proteomes" id="UP000015503"/>
    </source>
</evidence>
<dbReference type="STRING" id="1245471.PCA10_01620"/>
<gene>
    <name evidence="1" type="ORF">PCA10_01620</name>
</gene>
<dbReference type="OrthoDB" id="6466607at2"/>
<dbReference type="KEGG" id="pre:PCA10_01620"/>
<sequence>MRVKDMKVLASLLVVFGALFSLVGCQNVRSNPKPSQMLFKTALEEVQEVRGSNGEELDEGTIKSALAGEFNDETPELSLTTIKPDGPLSTQGYGHGMSLARIGLRTDKRFDDYKITDKPARGFVYSYSAKVTGLSFATPHMTEHSDSRVSLILHTKPESPYRVVIYYEDNSTAILDLVTYRTSRRYGGGYKSTRLRSFDGKLWLSPSFMGPNHRAISDGKYRLEFPYGT</sequence>
<dbReference type="Proteomes" id="UP000015503">
    <property type="component" value="Chromosome"/>
</dbReference>
<evidence type="ECO:0008006" key="3">
    <source>
        <dbReference type="Google" id="ProtNLM"/>
    </source>
</evidence>
<proteinExistence type="predicted"/>
<name>S6B9Z8_METRE</name>
<dbReference type="EMBL" id="AP013068">
    <property type="protein sequence ID" value="BAN45894.1"/>
    <property type="molecule type" value="Genomic_DNA"/>
</dbReference>
<protein>
    <recommendedName>
        <fullName evidence="3">Lipoprotein</fullName>
    </recommendedName>
</protein>
<dbReference type="AlphaFoldDB" id="S6B9Z8"/>
<dbReference type="HOGENOM" id="CLU_1208970_0_0_6"/>